<feature type="compositionally biased region" description="Gly residues" evidence="1">
    <location>
        <begin position="180"/>
        <end position="194"/>
    </location>
</feature>
<feature type="compositionally biased region" description="Basic and acidic residues" evidence="1">
    <location>
        <begin position="203"/>
        <end position="218"/>
    </location>
</feature>
<keyword evidence="2" id="KW-1133">Transmembrane helix</keyword>
<evidence type="ECO:0000313" key="3">
    <source>
        <dbReference type="EMBL" id="MFD0901702.1"/>
    </source>
</evidence>
<dbReference type="Proteomes" id="UP001596972">
    <property type="component" value="Unassembled WGS sequence"/>
</dbReference>
<gene>
    <name evidence="3" type="ORF">ACFQ11_14980</name>
</gene>
<feature type="compositionally biased region" description="Gly residues" evidence="1">
    <location>
        <begin position="16"/>
        <end position="38"/>
    </location>
</feature>
<dbReference type="EMBL" id="JBHTJA010000024">
    <property type="protein sequence ID" value="MFD0901702.1"/>
    <property type="molecule type" value="Genomic_DNA"/>
</dbReference>
<feature type="compositionally biased region" description="Low complexity" evidence="1">
    <location>
        <begin position="111"/>
        <end position="137"/>
    </location>
</feature>
<evidence type="ECO:0008006" key="5">
    <source>
        <dbReference type="Google" id="ProtNLM"/>
    </source>
</evidence>
<evidence type="ECO:0000313" key="4">
    <source>
        <dbReference type="Proteomes" id="UP001596972"/>
    </source>
</evidence>
<proteinExistence type="predicted"/>
<evidence type="ECO:0000256" key="2">
    <source>
        <dbReference type="SAM" id="Phobius"/>
    </source>
</evidence>
<feature type="compositionally biased region" description="Gly residues" evidence="1">
    <location>
        <begin position="138"/>
        <end position="163"/>
    </location>
</feature>
<keyword evidence="2" id="KW-0472">Membrane</keyword>
<reference evidence="4" key="1">
    <citation type="journal article" date="2019" name="Int. J. Syst. Evol. Microbiol.">
        <title>The Global Catalogue of Microorganisms (GCM) 10K type strain sequencing project: providing services to taxonomists for standard genome sequencing and annotation.</title>
        <authorList>
            <consortium name="The Broad Institute Genomics Platform"/>
            <consortium name="The Broad Institute Genome Sequencing Center for Infectious Disease"/>
            <person name="Wu L."/>
            <person name="Ma J."/>
        </authorList>
    </citation>
    <scope>NUCLEOTIDE SEQUENCE [LARGE SCALE GENOMIC DNA]</scope>
    <source>
        <strain evidence="4">JCM 31202</strain>
    </source>
</reference>
<sequence>MSGSQRSGDDRDSYRGPGGGPSDGYRADGGGYGMGGSGERAARPGTRGYPEDPLTSPAGPPTAGYPTAEGGGAETGRYPAGGHATGGYPTGGYSTGGYSTGGYATGGYSTGGYSRQSGSGQYSSGEQYSSAQYPYGGREPGGGPQGGGHGQDPGRTPPGGSGAYGPESGRYSTGGHRRAGGSGGHETGSGGHETGSGRHAGSRRPDGGEYARGPRESSGRGGYRSGTGSHRIVREERGGRRWGIVLAGACAGIAACVLAVFVILSGGGTDGTDGTGRIVGSGASESASAGTPEFAGVPDSCTIIGSDLIAKLAPDAERNEADNYQGNDRQTQCVWGVYTGDQKRQLTVELRAIEAAGGQTATAAAQRTYAAEREADEAGEALLEGQKLTDKRRLDDVGDEGYVVYSVDGQHGTSEAIANVRFVNVLVTIHYGGSAGDDPLSYDAAGDGAVEVVEAVLAKLRES</sequence>
<name>A0ABW3ER28_9ACTN</name>
<feature type="transmembrane region" description="Helical" evidence="2">
    <location>
        <begin position="242"/>
        <end position="264"/>
    </location>
</feature>
<feature type="compositionally biased region" description="Gly residues" evidence="1">
    <location>
        <begin position="83"/>
        <end position="110"/>
    </location>
</feature>
<accession>A0ABW3ER28</accession>
<feature type="region of interest" description="Disordered" evidence="1">
    <location>
        <begin position="1"/>
        <end position="234"/>
    </location>
</feature>
<dbReference type="RefSeq" id="WP_378298911.1">
    <property type="nucleotide sequence ID" value="NZ_JBHTJA010000024.1"/>
</dbReference>
<organism evidence="3 4">
    <name type="scientific">Actinomadura sediminis</name>
    <dbReference type="NCBI Taxonomy" id="1038904"/>
    <lineage>
        <taxon>Bacteria</taxon>
        <taxon>Bacillati</taxon>
        <taxon>Actinomycetota</taxon>
        <taxon>Actinomycetes</taxon>
        <taxon>Streptosporangiales</taxon>
        <taxon>Thermomonosporaceae</taxon>
        <taxon>Actinomadura</taxon>
    </lineage>
</organism>
<comment type="caution">
    <text evidence="3">The sequence shown here is derived from an EMBL/GenBank/DDBJ whole genome shotgun (WGS) entry which is preliminary data.</text>
</comment>
<protein>
    <recommendedName>
        <fullName evidence="5">DUF3558 domain-containing protein</fullName>
    </recommendedName>
</protein>
<keyword evidence="4" id="KW-1185">Reference proteome</keyword>
<keyword evidence="2" id="KW-0812">Transmembrane</keyword>
<evidence type="ECO:0000256" key="1">
    <source>
        <dbReference type="SAM" id="MobiDB-lite"/>
    </source>
</evidence>
<feature type="compositionally biased region" description="Low complexity" evidence="1">
    <location>
        <begin position="55"/>
        <end position="68"/>
    </location>
</feature>